<dbReference type="OrthoDB" id="973788at2"/>
<dbReference type="Gene3D" id="3.40.50.720">
    <property type="entry name" value="NAD(P)-binding Rossmann-like Domain"/>
    <property type="match status" value="1"/>
</dbReference>
<dbReference type="EMBL" id="CP007035">
    <property type="protein sequence ID" value="AHF14951.1"/>
    <property type="molecule type" value="Genomic_DNA"/>
</dbReference>
<evidence type="ECO:0000256" key="1">
    <source>
        <dbReference type="ARBA" id="ARBA00023002"/>
    </source>
</evidence>
<dbReference type="RefSeq" id="WP_008585121.1">
    <property type="nucleotide sequence ID" value="NZ_CP007035.1"/>
</dbReference>
<evidence type="ECO:0000259" key="3">
    <source>
        <dbReference type="Pfam" id="PF16653"/>
    </source>
</evidence>
<dbReference type="Pfam" id="PF16653">
    <property type="entry name" value="Sacchrp_dh_C"/>
    <property type="match status" value="1"/>
</dbReference>
<dbReference type="AlphaFoldDB" id="W0F0T5"/>
<accession>W0F0T5</accession>
<proteinExistence type="predicted"/>
<dbReference type="GO" id="GO:0004753">
    <property type="term" value="F:saccharopine dehydrogenase activity"/>
    <property type="evidence" value="ECO:0007669"/>
    <property type="project" value="TreeGrafter"/>
</dbReference>
<dbReference type="HOGENOM" id="CLU_016207_3_1_10"/>
<sequence>MKNILLFGAGKSATVLIHYLLEHADTEQWTLTLADINFELAQRKLNHHPAGTAVGIDLSKETERQALIQKADIVISMLPPALHILVAKDCLHLKKDLLTASYIDDELLQLKEQIEKNNLLFLCEMGLDPGIDHMSAMRIFDRIRSNGGTITSFRSHCGGLIAPESDNNPWHYKISWNPRNITLAGQAGAIYKEDNTVRTISYPDIFRNCPAIEAPVPGQWACYPNRDSLHYIPVYKLESAETVIRATLRHNDFCTGWQFIVLAELTNPLDIEMIDSLKDKSIGEWFVACLNFYTKSATFPAFLNRYVAAQERQLITQLFEYLGLFSDEKIPLEAKSSADILQYLLETRLALASTDKDMILMIHEIEFMNRDQQPGRLSSSLVVKGENALQTAMAKTVGLPLAIATKLILSGTITTKGLQIPILKEIYEPVLAELGKKGIRFVEQ</sequence>
<reference evidence="4 5" key="1">
    <citation type="submission" date="2013-12" db="EMBL/GenBank/DDBJ databases">
        <authorList>
            <consortium name="DOE Joint Genome Institute"/>
            <person name="Eisen J."/>
            <person name="Huntemann M."/>
            <person name="Han J."/>
            <person name="Chen A."/>
            <person name="Kyrpides N."/>
            <person name="Mavromatis K."/>
            <person name="Markowitz V."/>
            <person name="Palaniappan K."/>
            <person name="Ivanova N."/>
            <person name="Schaumberg A."/>
            <person name="Pati A."/>
            <person name="Liolios K."/>
            <person name="Nordberg H.P."/>
            <person name="Cantor M.N."/>
            <person name="Hua S.X."/>
            <person name="Woyke T."/>
        </authorList>
    </citation>
    <scope>NUCLEOTIDE SEQUENCE [LARGE SCALE GENOMIC DNA]</scope>
    <source>
        <strain evidence="5">DSM 19437</strain>
    </source>
</reference>
<dbReference type="InterPro" id="IPR051168">
    <property type="entry name" value="AASS"/>
</dbReference>
<dbReference type="eggNOG" id="COG1748">
    <property type="taxonomic scope" value="Bacteria"/>
</dbReference>
<evidence type="ECO:0000313" key="5">
    <source>
        <dbReference type="Proteomes" id="UP000003586"/>
    </source>
</evidence>
<keyword evidence="5" id="KW-1185">Reference proteome</keyword>
<protein>
    <submittedName>
        <fullName evidence="4">Saccharopine dehydrogenase</fullName>
    </submittedName>
</protein>
<dbReference type="STRING" id="929713.NIASO_06850"/>
<dbReference type="SUPFAM" id="SSF51735">
    <property type="entry name" value="NAD(P)-binding Rossmann-fold domains"/>
    <property type="match status" value="1"/>
</dbReference>
<gene>
    <name evidence="4" type="ORF">NIASO_06850</name>
</gene>
<dbReference type="KEGG" id="nso:NIASO_06850"/>
<evidence type="ECO:0000313" key="4">
    <source>
        <dbReference type="EMBL" id="AHF14951.1"/>
    </source>
</evidence>
<feature type="domain" description="Saccharopine dehydrogenase NADP binding" evidence="2">
    <location>
        <begin position="4"/>
        <end position="118"/>
    </location>
</feature>
<organism evidence="4 5">
    <name type="scientific">Niabella soli DSM 19437</name>
    <dbReference type="NCBI Taxonomy" id="929713"/>
    <lineage>
        <taxon>Bacteria</taxon>
        <taxon>Pseudomonadati</taxon>
        <taxon>Bacteroidota</taxon>
        <taxon>Chitinophagia</taxon>
        <taxon>Chitinophagales</taxon>
        <taxon>Chitinophagaceae</taxon>
        <taxon>Niabella</taxon>
    </lineage>
</organism>
<feature type="domain" description="Saccharopine dehydrogenase-like C-terminal" evidence="3">
    <location>
        <begin position="126"/>
        <end position="439"/>
    </location>
</feature>
<dbReference type="Gene3D" id="3.30.360.10">
    <property type="entry name" value="Dihydrodipicolinate Reductase, domain 2"/>
    <property type="match status" value="1"/>
</dbReference>
<dbReference type="Proteomes" id="UP000003586">
    <property type="component" value="Chromosome"/>
</dbReference>
<dbReference type="Gene3D" id="1.10.1870.10">
    <property type="entry name" value="Domain 3, Saccharopine reductase"/>
    <property type="match status" value="1"/>
</dbReference>
<dbReference type="GO" id="GO:0019878">
    <property type="term" value="P:lysine biosynthetic process via aminoadipic acid"/>
    <property type="evidence" value="ECO:0007669"/>
    <property type="project" value="TreeGrafter"/>
</dbReference>
<dbReference type="InterPro" id="IPR005097">
    <property type="entry name" value="Sacchrp_dh_NADP-bd"/>
</dbReference>
<name>W0F0T5_9BACT</name>
<dbReference type="PANTHER" id="PTHR11133">
    <property type="entry name" value="SACCHAROPINE DEHYDROGENASE"/>
    <property type="match status" value="1"/>
</dbReference>
<dbReference type="InterPro" id="IPR032095">
    <property type="entry name" value="Sacchrp_dh-like_C"/>
</dbReference>
<keyword evidence="1" id="KW-0560">Oxidoreductase</keyword>
<evidence type="ECO:0000259" key="2">
    <source>
        <dbReference type="Pfam" id="PF03435"/>
    </source>
</evidence>
<dbReference type="GO" id="GO:0005737">
    <property type="term" value="C:cytoplasm"/>
    <property type="evidence" value="ECO:0007669"/>
    <property type="project" value="TreeGrafter"/>
</dbReference>
<dbReference type="InterPro" id="IPR036291">
    <property type="entry name" value="NAD(P)-bd_dom_sf"/>
</dbReference>
<dbReference type="Pfam" id="PF03435">
    <property type="entry name" value="Sacchrp_dh_NADP"/>
    <property type="match status" value="1"/>
</dbReference>
<dbReference type="PANTHER" id="PTHR11133:SF22">
    <property type="entry name" value="ALPHA-AMINOADIPIC SEMIALDEHYDE SYNTHASE, MITOCHONDRIAL"/>
    <property type="match status" value="1"/>
</dbReference>
<dbReference type="SUPFAM" id="SSF55347">
    <property type="entry name" value="Glyceraldehyde-3-phosphate dehydrogenase-like, C-terminal domain"/>
    <property type="match status" value="1"/>
</dbReference>